<dbReference type="InterPro" id="IPR015590">
    <property type="entry name" value="Aldehyde_DH_dom"/>
</dbReference>
<comment type="similarity">
    <text evidence="1">Belongs to the aldehyde dehydrogenase family.</text>
</comment>
<feature type="non-terminal residue" evidence="4">
    <location>
        <position position="167"/>
    </location>
</feature>
<dbReference type="AlphaFoldDB" id="A0A4S4KXC1"/>
<dbReference type="GO" id="GO:0005737">
    <property type="term" value="C:cytoplasm"/>
    <property type="evidence" value="ECO:0007669"/>
    <property type="project" value="TreeGrafter"/>
</dbReference>
<dbReference type="GO" id="GO:0006081">
    <property type="term" value="P:aldehyde metabolic process"/>
    <property type="evidence" value="ECO:0007669"/>
    <property type="project" value="InterPro"/>
</dbReference>
<name>A0A4S4KXC1_9AGAM</name>
<dbReference type="InterPro" id="IPR012394">
    <property type="entry name" value="Aldehyde_DH_NAD(P)"/>
</dbReference>
<dbReference type="GO" id="GO:0004029">
    <property type="term" value="F:aldehyde dehydrogenase (NAD+) activity"/>
    <property type="evidence" value="ECO:0007669"/>
    <property type="project" value="TreeGrafter"/>
</dbReference>
<dbReference type="OrthoDB" id="440325at2759"/>
<reference evidence="4 5" key="1">
    <citation type="submission" date="2019-02" db="EMBL/GenBank/DDBJ databases">
        <title>Genome sequencing of the rare red list fungi Phellinidium pouzarii.</title>
        <authorList>
            <person name="Buettner E."/>
            <person name="Kellner H."/>
        </authorList>
    </citation>
    <scope>NUCLEOTIDE SEQUENCE [LARGE SCALE GENOMIC DNA]</scope>
    <source>
        <strain evidence="4 5">DSM 108285</strain>
    </source>
</reference>
<evidence type="ECO:0000313" key="5">
    <source>
        <dbReference type="Proteomes" id="UP000308199"/>
    </source>
</evidence>
<dbReference type="InterPro" id="IPR016161">
    <property type="entry name" value="Ald_DH/histidinol_DH"/>
</dbReference>
<dbReference type="Gene3D" id="3.40.605.10">
    <property type="entry name" value="Aldehyde Dehydrogenase, Chain A, domain 1"/>
    <property type="match status" value="1"/>
</dbReference>
<dbReference type="Pfam" id="PF00171">
    <property type="entry name" value="Aldedh"/>
    <property type="match status" value="1"/>
</dbReference>
<dbReference type="PANTHER" id="PTHR43570">
    <property type="entry name" value="ALDEHYDE DEHYDROGENASE"/>
    <property type="match status" value="1"/>
</dbReference>
<dbReference type="PANTHER" id="PTHR43570:SF16">
    <property type="entry name" value="ALDEHYDE DEHYDROGENASE TYPE III, ISOFORM Q"/>
    <property type="match status" value="1"/>
</dbReference>
<organism evidence="4 5">
    <name type="scientific">Phellinidium pouzarii</name>
    <dbReference type="NCBI Taxonomy" id="167371"/>
    <lineage>
        <taxon>Eukaryota</taxon>
        <taxon>Fungi</taxon>
        <taxon>Dikarya</taxon>
        <taxon>Basidiomycota</taxon>
        <taxon>Agaricomycotina</taxon>
        <taxon>Agaricomycetes</taxon>
        <taxon>Hymenochaetales</taxon>
        <taxon>Hymenochaetaceae</taxon>
        <taxon>Phellinidium</taxon>
    </lineage>
</organism>
<evidence type="ECO:0000259" key="3">
    <source>
        <dbReference type="Pfam" id="PF00171"/>
    </source>
</evidence>
<gene>
    <name evidence="4" type="ORF">EW145_g6204</name>
</gene>
<dbReference type="Proteomes" id="UP000308199">
    <property type="component" value="Unassembled WGS sequence"/>
</dbReference>
<evidence type="ECO:0000313" key="4">
    <source>
        <dbReference type="EMBL" id="THH03499.1"/>
    </source>
</evidence>
<dbReference type="SUPFAM" id="SSF53720">
    <property type="entry name" value="ALDH-like"/>
    <property type="match status" value="1"/>
</dbReference>
<keyword evidence="2" id="KW-0560">Oxidoreductase</keyword>
<comment type="caution">
    <text evidence="4">The sequence shown here is derived from an EMBL/GenBank/DDBJ whole genome shotgun (WGS) entry which is preliminary data.</text>
</comment>
<protein>
    <recommendedName>
        <fullName evidence="3">Aldehyde dehydrogenase domain-containing protein</fullName>
    </recommendedName>
</protein>
<dbReference type="InterPro" id="IPR016162">
    <property type="entry name" value="Ald_DH_N"/>
</dbReference>
<evidence type="ECO:0000256" key="2">
    <source>
        <dbReference type="ARBA" id="ARBA00023002"/>
    </source>
</evidence>
<proteinExistence type="inferred from homology"/>
<keyword evidence="5" id="KW-1185">Reference proteome</keyword>
<accession>A0A4S4KXC1</accession>
<sequence length="167" mass="18342">MCQENADAFVHAIFHDVGKPRQEALAFEVSPIVKRSLLCAERLEEWAAPQIIEGHIPEDQWRPVVYKNAKGPVLLIAPWNYPMMLSLQPLYAAIAAGCPAVVKPSELAPAYGRLLAELVPKYLDPGAYAVVNGAVLETTKLLSLRWAHIFYTGNGRVGRIIARAAAE</sequence>
<dbReference type="EMBL" id="SGPK01000446">
    <property type="protein sequence ID" value="THH03499.1"/>
    <property type="molecule type" value="Genomic_DNA"/>
</dbReference>
<evidence type="ECO:0000256" key="1">
    <source>
        <dbReference type="ARBA" id="ARBA00009986"/>
    </source>
</evidence>
<feature type="domain" description="Aldehyde dehydrogenase" evidence="3">
    <location>
        <begin position="3"/>
        <end position="166"/>
    </location>
</feature>